<reference evidence="2 3" key="1">
    <citation type="submission" date="2017-06" db="EMBL/GenBank/DDBJ databases">
        <title>Ant-infecting Ophiocordyceps genomes reveal a high diversity of potential behavioral manipulation genes and a possible major role for enterotoxins.</title>
        <authorList>
            <person name="De Bekker C."/>
            <person name="Evans H.C."/>
            <person name="Brachmann A."/>
            <person name="Hughes D.P."/>
        </authorList>
    </citation>
    <scope>NUCLEOTIDE SEQUENCE [LARGE SCALE GENOMIC DNA]</scope>
    <source>
        <strain evidence="2 3">Map64</strain>
    </source>
</reference>
<name>A0A2C5XZN0_9HYPO</name>
<keyword evidence="3" id="KW-1185">Reference proteome</keyword>
<organism evidence="2 3">
    <name type="scientific">Ophiocordyceps australis</name>
    <dbReference type="NCBI Taxonomy" id="1399860"/>
    <lineage>
        <taxon>Eukaryota</taxon>
        <taxon>Fungi</taxon>
        <taxon>Dikarya</taxon>
        <taxon>Ascomycota</taxon>
        <taxon>Pezizomycotina</taxon>
        <taxon>Sordariomycetes</taxon>
        <taxon>Hypocreomycetidae</taxon>
        <taxon>Hypocreales</taxon>
        <taxon>Ophiocordycipitaceae</taxon>
        <taxon>Ophiocordyceps</taxon>
    </lineage>
</organism>
<feature type="region of interest" description="Disordered" evidence="1">
    <location>
        <begin position="1"/>
        <end position="72"/>
    </location>
</feature>
<feature type="compositionally biased region" description="Polar residues" evidence="1">
    <location>
        <begin position="305"/>
        <end position="318"/>
    </location>
</feature>
<dbReference type="EMBL" id="NJET01000065">
    <property type="protein sequence ID" value="PHH62705.1"/>
    <property type="molecule type" value="Genomic_DNA"/>
</dbReference>
<dbReference type="STRING" id="1399860.A0A2C5XZN0"/>
<gene>
    <name evidence="2" type="ORF">CDD81_6774</name>
</gene>
<evidence type="ECO:0000313" key="2">
    <source>
        <dbReference type="EMBL" id="PHH62705.1"/>
    </source>
</evidence>
<evidence type="ECO:0000313" key="3">
    <source>
        <dbReference type="Proteomes" id="UP000226192"/>
    </source>
</evidence>
<feature type="compositionally biased region" description="Basic residues" evidence="1">
    <location>
        <begin position="22"/>
        <end position="36"/>
    </location>
</feature>
<feature type="compositionally biased region" description="Polar residues" evidence="1">
    <location>
        <begin position="1176"/>
        <end position="1186"/>
    </location>
</feature>
<comment type="caution">
    <text evidence="2">The sequence shown here is derived from an EMBL/GenBank/DDBJ whole genome shotgun (WGS) entry which is preliminary data.</text>
</comment>
<feature type="compositionally biased region" description="Basic residues" evidence="1">
    <location>
        <begin position="281"/>
        <end position="302"/>
    </location>
</feature>
<dbReference type="OrthoDB" id="4188028at2759"/>
<feature type="compositionally biased region" description="Basic and acidic residues" evidence="1">
    <location>
        <begin position="249"/>
        <end position="279"/>
    </location>
</feature>
<proteinExistence type="predicted"/>
<accession>A0A2C5XZN0</accession>
<feature type="compositionally biased region" description="Pro residues" evidence="1">
    <location>
        <begin position="928"/>
        <end position="943"/>
    </location>
</feature>
<dbReference type="Proteomes" id="UP000226192">
    <property type="component" value="Unassembled WGS sequence"/>
</dbReference>
<feature type="region of interest" description="Disordered" evidence="1">
    <location>
        <begin position="249"/>
        <end position="371"/>
    </location>
</feature>
<feature type="region of interest" description="Disordered" evidence="1">
    <location>
        <begin position="1045"/>
        <end position="1065"/>
    </location>
</feature>
<feature type="region of interest" description="Disordered" evidence="1">
    <location>
        <begin position="846"/>
        <end position="904"/>
    </location>
</feature>
<evidence type="ECO:0000256" key="1">
    <source>
        <dbReference type="SAM" id="MobiDB-lite"/>
    </source>
</evidence>
<feature type="region of interest" description="Disordered" evidence="1">
    <location>
        <begin position="925"/>
        <end position="947"/>
    </location>
</feature>
<feature type="region of interest" description="Disordered" evidence="1">
    <location>
        <begin position="1139"/>
        <end position="1194"/>
    </location>
</feature>
<protein>
    <submittedName>
        <fullName evidence="2">Uncharacterized protein</fullName>
    </submittedName>
</protein>
<sequence length="1194" mass="129494">MSEGPSPAPEQAMASPRVGGRGGRRGGRRGRARGRGGRGANQAASRPKPLLDPDRAVSGRGRIKKCPDAQSQAAYDRAREIRACFKLVGGSAKTATLELIDRNVKAMLADGSAQDCHPDVIGMKADLDRRLQLKLAMFDEIRRLDAHSTDCYYKAQVHTAEHEFQNRLDDAYDEYYDGLLNQLRILEALHSKDLPTDIRDDRFEYHVIDDDTLDNRFGAYVPDLTGPFIPCPHRIPGTLAHTRYLARKEEQQEEKVREKEKERLEAKEKAAKAEAEAAKTHTGKRKGKGQPGGRAKRARKATRASTLNDEVASQTQVEPSPAPELPGADEETSGALPASTQSNTPVPDSAPVANSVDGEVEQPSNADAADEELDFRFDIGNSRKRVKPHVLVPNFFELEPPETVLMSSAATTDFNISERRKLHFQQRKGASQGILTRPLYINPDLGECDYTSLPKDELAQDLMARHALHPQYGFFLSTSSNESQEASPYVMFGKPVVYIAKPSGRTVHASRSLMETSNKHSIDEFPMRRKMGKLLKTFCAKQSISSDKIGVDDVVEPMEELRAKSLGVAQKACKVQLVDEETTGPDYTSQEASDAADDLVEPAISGLSTLALAAAFTEAEASSCSATSAANTTQYDAIRDVFMTSKLSSTPEPSSELGLHVLAEVSNMKPRAPGGYGQDVSKAPLMTPQEETLVHGEIDGPNVVDDRLVSRQDYAPPSALWPHSSQRGFGPLEQPMAVPQTPNLEPSGYALQSDHGMHPMHPQDRLDDYHGIQPPPPSMHDRNGYYHSGYPPLDSRDIHMTPGRPSDGALGHAAMTGYGGEAQPIAPTYPYSYWCSGSAPMPPATGVTHHHYPPPPPPPPTALTHSRMPFSQNASAEPLPPLRPSRRRTQSVVDDGGHDGMMRQSISSTASSYYAPAPLHAYPSAYAEPPPPPPPPAHAPPPMASDRMMPKFVHHHPPHGFMSSTPQPGFSQHAISPTFRNAHPMTGQMAPAETPPGPLPRMASTGDAANVKYRKLQPAPVPAHRAWSSKPELKTIFYDHKETGASAALPNSGPTQIRGWNDLDEKPVGTAPRRIRIKLRITKKPSRKATLPPLRENVAHLRPDAGMVAAKKPAPGSINLDSLLMYGFGAIPTIGSALPVEPDSPPATPKGPLVATQRQAAKAAAGGKKKAPKSHSVATASDSQSGRPIKKRAR</sequence>
<dbReference type="AlphaFoldDB" id="A0A2C5XZN0"/>